<name>W7EXS7_BIPV3</name>
<dbReference type="GeneID" id="26257973"/>
<dbReference type="HOGENOM" id="CLU_2312692_0_0_1"/>
<sequence>PADAARERMRERRRGGWGEGKQTIGVIISRPRKNVISWSLHLERPDFTSLPNIQKKAPSILVLLPSLPNLWPDLACIIPWEGWGVQKQNKTRETGKALIS</sequence>
<evidence type="ECO:0000313" key="1">
    <source>
        <dbReference type="EMBL" id="EUN32891.1"/>
    </source>
</evidence>
<dbReference type="AlphaFoldDB" id="W7EXS7"/>
<protein>
    <submittedName>
        <fullName evidence="1">Uncharacterized protein</fullName>
    </submittedName>
</protein>
<dbReference type="EMBL" id="KI968691">
    <property type="protein sequence ID" value="EUN32891.1"/>
    <property type="molecule type" value="Genomic_DNA"/>
</dbReference>
<dbReference type="RefSeq" id="XP_014562659.1">
    <property type="nucleotide sequence ID" value="XM_014707173.1"/>
</dbReference>
<evidence type="ECO:0000313" key="2">
    <source>
        <dbReference type="Proteomes" id="UP000054337"/>
    </source>
</evidence>
<accession>W7EXS7</accession>
<keyword evidence="2" id="KW-1185">Reference proteome</keyword>
<organism evidence="1 2">
    <name type="scientific">Bipolaris victoriae (strain FI3)</name>
    <name type="common">Victoria blight of oats agent</name>
    <name type="synonym">Cochliobolus victoriae</name>
    <dbReference type="NCBI Taxonomy" id="930091"/>
    <lineage>
        <taxon>Eukaryota</taxon>
        <taxon>Fungi</taxon>
        <taxon>Dikarya</taxon>
        <taxon>Ascomycota</taxon>
        <taxon>Pezizomycotina</taxon>
        <taxon>Dothideomycetes</taxon>
        <taxon>Pleosporomycetidae</taxon>
        <taxon>Pleosporales</taxon>
        <taxon>Pleosporineae</taxon>
        <taxon>Pleosporaceae</taxon>
        <taxon>Bipolaris</taxon>
    </lineage>
</organism>
<proteinExistence type="predicted"/>
<dbReference type="Proteomes" id="UP000054337">
    <property type="component" value="Unassembled WGS sequence"/>
</dbReference>
<feature type="non-terminal residue" evidence="1">
    <location>
        <position position="1"/>
    </location>
</feature>
<gene>
    <name evidence="1" type="ORF">COCVIDRAFT_83637</name>
</gene>
<reference evidence="1 2" key="1">
    <citation type="journal article" date="2013" name="PLoS Genet.">
        <title>Comparative genome structure, secondary metabolite, and effector coding capacity across Cochliobolus pathogens.</title>
        <authorList>
            <person name="Condon B.J."/>
            <person name="Leng Y."/>
            <person name="Wu D."/>
            <person name="Bushley K.E."/>
            <person name="Ohm R.A."/>
            <person name="Otillar R."/>
            <person name="Martin J."/>
            <person name="Schackwitz W."/>
            <person name="Grimwood J."/>
            <person name="MohdZainudin N."/>
            <person name="Xue C."/>
            <person name="Wang R."/>
            <person name="Manning V.A."/>
            <person name="Dhillon B."/>
            <person name="Tu Z.J."/>
            <person name="Steffenson B.J."/>
            <person name="Salamov A."/>
            <person name="Sun H."/>
            <person name="Lowry S."/>
            <person name="LaButti K."/>
            <person name="Han J."/>
            <person name="Copeland A."/>
            <person name="Lindquist E."/>
            <person name="Barry K."/>
            <person name="Schmutz J."/>
            <person name="Baker S.E."/>
            <person name="Ciuffetti L.M."/>
            <person name="Grigoriev I.V."/>
            <person name="Zhong S."/>
            <person name="Turgeon B.G."/>
        </authorList>
    </citation>
    <scope>NUCLEOTIDE SEQUENCE [LARGE SCALE GENOMIC DNA]</scope>
    <source>
        <strain evidence="1 2">FI3</strain>
    </source>
</reference>